<reference evidence="2 3" key="1">
    <citation type="submission" date="2018-09" db="EMBL/GenBank/DDBJ databases">
        <title>Hymenobacter medium sp. nov., isolated from R2A medium.</title>
        <authorList>
            <person name="Yingchao G."/>
        </authorList>
    </citation>
    <scope>NUCLEOTIDE SEQUENCE [LARGE SCALE GENOMIC DNA]</scope>
    <source>
        <strain evidence="3">sh-6</strain>
    </source>
</reference>
<dbReference type="AlphaFoldDB" id="A0A3B7QZ92"/>
<keyword evidence="1" id="KW-0812">Transmembrane</keyword>
<dbReference type="KEGG" id="hyh:D3Y59_05305"/>
<organism evidence="2 3">
    <name type="scientific">Hymenobacter oligotrophus</name>
    <dbReference type="NCBI Taxonomy" id="2319843"/>
    <lineage>
        <taxon>Bacteria</taxon>
        <taxon>Pseudomonadati</taxon>
        <taxon>Bacteroidota</taxon>
        <taxon>Cytophagia</taxon>
        <taxon>Cytophagales</taxon>
        <taxon>Hymenobacteraceae</taxon>
        <taxon>Hymenobacter</taxon>
    </lineage>
</organism>
<protein>
    <recommendedName>
        <fullName evidence="4">Type II secretion system protein</fullName>
    </recommendedName>
</protein>
<dbReference type="Proteomes" id="UP000262802">
    <property type="component" value="Chromosome"/>
</dbReference>
<evidence type="ECO:0000313" key="2">
    <source>
        <dbReference type="EMBL" id="AYA36523.1"/>
    </source>
</evidence>
<name>A0A3B7QZ92_9BACT</name>
<dbReference type="EMBL" id="CP032317">
    <property type="protein sequence ID" value="AYA36523.1"/>
    <property type="molecule type" value="Genomic_DNA"/>
</dbReference>
<evidence type="ECO:0008006" key="4">
    <source>
        <dbReference type="Google" id="ProtNLM"/>
    </source>
</evidence>
<keyword evidence="3" id="KW-1185">Reference proteome</keyword>
<evidence type="ECO:0000313" key="3">
    <source>
        <dbReference type="Proteomes" id="UP000262802"/>
    </source>
</evidence>
<accession>A0A3B7QZ92</accession>
<proteinExistence type="predicted"/>
<feature type="transmembrane region" description="Helical" evidence="1">
    <location>
        <begin position="7"/>
        <end position="26"/>
    </location>
</feature>
<keyword evidence="1" id="KW-1133">Transmembrane helix</keyword>
<gene>
    <name evidence="2" type="ORF">D3Y59_05305</name>
</gene>
<sequence length="155" mass="17453">MLMGLQIVLGITLLIVYLFLEIIYAYNPVAIRRVCSPLLGALGGSFLLMIPIWRVQTYITKQRANRIIDRLELFRKERGHYPDSLATLVPAYLPNVPSTAEGLLKARPFVYRVPPNSAFPGEAKPRATRYLLAYYAGTMVDVSYDSATGQWQAED</sequence>
<evidence type="ECO:0000256" key="1">
    <source>
        <dbReference type="SAM" id="Phobius"/>
    </source>
</evidence>
<dbReference type="OrthoDB" id="887175at2"/>
<feature type="transmembrane region" description="Helical" evidence="1">
    <location>
        <begin position="38"/>
        <end position="56"/>
    </location>
</feature>
<keyword evidence="1" id="KW-0472">Membrane</keyword>